<dbReference type="Gene3D" id="3.40.50.10180">
    <property type="entry name" value="Glycerate kinase, MOFRL-like N-terminal domain"/>
    <property type="match status" value="1"/>
</dbReference>
<dbReference type="EMBL" id="JBHMEC010000008">
    <property type="protein sequence ID" value="MFB9149007.1"/>
    <property type="molecule type" value="Genomic_DNA"/>
</dbReference>
<dbReference type="PANTHER" id="PTHR12227:SF0">
    <property type="entry name" value="GLYCERATE KINASE"/>
    <property type="match status" value="1"/>
</dbReference>
<keyword evidence="3" id="KW-0808">Transferase</keyword>
<reference evidence="3 4" key="1">
    <citation type="submission" date="2024-09" db="EMBL/GenBank/DDBJ databases">
        <authorList>
            <person name="Sun Q."/>
            <person name="Mori K."/>
        </authorList>
    </citation>
    <scope>NUCLEOTIDE SEQUENCE [LARGE SCALE GENOMIC DNA]</scope>
    <source>
        <strain evidence="3 4">CECT 9424</strain>
    </source>
</reference>
<evidence type="ECO:0000313" key="3">
    <source>
        <dbReference type="EMBL" id="MFB9149007.1"/>
    </source>
</evidence>
<feature type="domain" description="MOFRL" evidence="1">
    <location>
        <begin position="307"/>
        <end position="411"/>
    </location>
</feature>
<feature type="domain" description="MOFRL-associated" evidence="2">
    <location>
        <begin position="9"/>
        <end position="227"/>
    </location>
</feature>
<dbReference type="InterPro" id="IPR007835">
    <property type="entry name" value="MOFRL"/>
</dbReference>
<evidence type="ECO:0000259" key="1">
    <source>
        <dbReference type="Pfam" id="PF05161"/>
    </source>
</evidence>
<protein>
    <submittedName>
        <fullName evidence="3">Glycerate kinase</fullName>
    </submittedName>
</protein>
<evidence type="ECO:0000259" key="2">
    <source>
        <dbReference type="Pfam" id="PF13660"/>
    </source>
</evidence>
<dbReference type="GO" id="GO:0016301">
    <property type="term" value="F:kinase activity"/>
    <property type="evidence" value="ECO:0007669"/>
    <property type="project" value="UniProtKB-KW"/>
</dbReference>
<dbReference type="InterPro" id="IPR025286">
    <property type="entry name" value="MOFRL_assoc_dom"/>
</dbReference>
<evidence type="ECO:0000313" key="4">
    <source>
        <dbReference type="Proteomes" id="UP001589670"/>
    </source>
</evidence>
<dbReference type="Gene3D" id="3.40.1480.10">
    <property type="entry name" value="MOFRL domain"/>
    <property type="match status" value="1"/>
</dbReference>
<sequence>MTLLPLPLLRRLFDEAVAAADPMRSLAAHLPPRPRGRCVVVGAGKASARMAEAVEAEWGPCEGLVITRYGYGRPCDGVEIVEAAHPVPDEAGRAATGRMLRLLEGLGEDDTVLALISGGASSLLVQPAGAMTLADKRAVNEGLLASGAPIGHMNLIRKHLSSVKGGQLAAAAYPARMRALMISDVPGDDPAMIGSGPTVGEPGTAAQARELVARYGIALPASARAVLDGESGVIPPGDPRLSRVENVVFAAPSQSLDAAAGVARDAGIRVETLGDDLEGEAREVARAHAALARETQARLAPGAAPVLLMSGGELTVTRRGDGVGGPNAEYALALALHLEGAAGIHAVACDTDGVDGAAEVAGATVAPDTLARARAAGVDPAEALARNDAHGFFAAIGDQVITGPTLTNVNDFRAILIAPA</sequence>
<dbReference type="PANTHER" id="PTHR12227">
    <property type="entry name" value="GLYCERATE KINASE"/>
    <property type="match status" value="1"/>
</dbReference>
<keyword evidence="3" id="KW-0418">Kinase</keyword>
<comment type="caution">
    <text evidence="3">The sequence shown here is derived from an EMBL/GenBank/DDBJ whole genome shotgun (WGS) entry which is preliminary data.</text>
</comment>
<organism evidence="3 4">
    <name type="scientific">Roseovarius ramblicola</name>
    <dbReference type="NCBI Taxonomy" id="2022336"/>
    <lineage>
        <taxon>Bacteria</taxon>
        <taxon>Pseudomonadati</taxon>
        <taxon>Pseudomonadota</taxon>
        <taxon>Alphaproteobacteria</taxon>
        <taxon>Rhodobacterales</taxon>
        <taxon>Roseobacteraceae</taxon>
        <taxon>Roseovarius</taxon>
    </lineage>
</organism>
<dbReference type="Pfam" id="PF05161">
    <property type="entry name" value="MOFRL"/>
    <property type="match status" value="1"/>
</dbReference>
<dbReference type="Proteomes" id="UP001589670">
    <property type="component" value="Unassembled WGS sequence"/>
</dbReference>
<dbReference type="RefSeq" id="WP_377067475.1">
    <property type="nucleotide sequence ID" value="NZ_JBHMEC010000008.1"/>
</dbReference>
<dbReference type="InterPro" id="IPR038614">
    <property type="entry name" value="GK_N_sf"/>
</dbReference>
<keyword evidence="4" id="KW-1185">Reference proteome</keyword>
<dbReference type="Pfam" id="PF13660">
    <property type="entry name" value="DUF4147"/>
    <property type="match status" value="1"/>
</dbReference>
<name>A0ABV5HX62_9RHOB</name>
<dbReference type="InterPro" id="IPR039760">
    <property type="entry name" value="MOFRL_protein"/>
</dbReference>
<gene>
    <name evidence="3" type="ORF">ACFFU4_04500</name>
</gene>
<accession>A0ABV5HX62</accession>
<proteinExistence type="predicted"/>
<dbReference type="InterPro" id="IPR037035">
    <property type="entry name" value="GK-like_C_sf"/>
</dbReference>
<dbReference type="SUPFAM" id="SSF82544">
    <property type="entry name" value="GckA/TtuD-like"/>
    <property type="match status" value="1"/>
</dbReference>